<organism evidence="5 6">
    <name type="scientific">Alteromonas mediterranea</name>
    <dbReference type="NCBI Taxonomy" id="314275"/>
    <lineage>
        <taxon>Bacteria</taxon>
        <taxon>Pseudomonadati</taxon>
        <taxon>Pseudomonadota</taxon>
        <taxon>Gammaproteobacteria</taxon>
        <taxon>Alteromonadales</taxon>
        <taxon>Alteromonadaceae</taxon>
        <taxon>Alteromonas/Salinimonas group</taxon>
        <taxon>Alteromonas</taxon>
    </lineage>
</organism>
<dbReference type="PRINTS" id="PR00038">
    <property type="entry name" value="HTHLUXR"/>
</dbReference>
<protein>
    <recommendedName>
        <fullName evidence="4">HTH luxR-type domain-containing protein</fullName>
    </recommendedName>
</protein>
<dbReference type="RefSeq" id="WP_015066963.1">
    <property type="nucleotide sequence ID" value="NZ_CP013928.1"/>
</dbReference>
<dbReference type="GO" id="GO:0006355">
    <property type="term" value="P:regulation of DNA-templated transcription"/>
    <property type="evidence" value="ECO:0007669"/>
    <property type="project" value="InterPro"/>
</dbReference>
<evidence type="ECO:0000256" key="1">
    <source>
        <dbReference type="ARBA" id="ARBA00023015"/>
    </source>
</evidence>
<evidence type="ECO:0000259" key="4">
    <source>
        <dbReference type="SMART" id="SM00421"/>
    </source>
</evidence>
<evidence type="ECO:0000256" key="3">
    <source>
        <dbReference type="ARBA" id="ARBA00023163"/>
    </source>
</evidence>
<evidence type="ECO:0000256" key="2">
    <source>
        <dbReference type="ARBA" id="ARBA00023125"/>
    </source>
</evidence>
<evidence type="ECO:0000313" key="6">
    <source>
        <dbReference type="Proteomes" id="UP000061468"/>
    </source>
</evidence>
<reference evidence="5 6" key="1">
    <citation type="submission" date="2015-12" db="EMBL/GenBank/DDBJ databases">
        <title>Intraspecies pangenome expansion in the marine bacterium Alteromonas.</title>
        <authorList>
            <person name="Lopez-Perez M."/>
            <person name="Rodriguez-Valera F."/>
        </authorList>
    </citation>
    <scope>NUCLEOTIDE SEQUENCE [LARGE SCALE GENOMIC DNA]</scope>
    <source>
        <strain evidence="5 6">UM8</strain>
    </source>
</reference>
<dbReference type="EMBL" id="CP013928">
    <property type="protein sequence ID" value="AMJ78328.1"/>
    <property type="molecule type" value="Genomic_DNA"/>
</dbReference>
<dbReference type="SMART" id="SM00421">
    <property type="entry name" value="HTH_LUXR"/>
    <property type="match status" value="2"/>
</dbReference>
<feature type="domain" description="HTH luxR-type" evidence="4">
    <location>
        <begin position="72"/>
        <end position="129"/>
    </location>
</feature>
<proteinExistence type="predicted"/>
<keyword evidence="2" id="KW-0238">DNA-binding</keyword>
<dbReference type="PANTHER" id="PTHR44688:SF16">
    <property type="entry name" value="DNA-BINDING TRANSCRIPTIONAL ACTIVATOR DEVR_DOSR"/>
    <property type="match status" value="1"/>
</dbReference>
<dbReference type="InterPro" id="IPR016032">
    <property type="entry name" value="Sig_transdc_resp-reg_C-effctor"/>
</dbReference>
<dbReference type="AlphaFoldDB" id="A0AAC8XIX5"/>
<keyword evidence="3" id="KW-0804">Transcription</keyword>
<dbReference type="Proteomes" id="UP000061468">
    <property type="component" value="Chromosome"/>
</dbReference>
<feature type="domain" description="HTH luxR-type" evidence="4">
    <location>
        <begin position="2"/>
        <end position="57"/>
    </location>
</feature>
<sequence>MNLTQRQQQVYDLMIKGFSQRTSAKIIGLSVRSVKEYSAQIYKKLEAHSAREVVAKHYMGMGCINENGMPGVELLSKAERRVYDQLITGISRKQMAANIFLSEHTVRFHLRVISQKLGTNSMLEIVIKHYTSGHNTEMREAA</sequence>
<dbReference type="InterPro" id="IPR036388">
    <property type="entry name" value="WH-like_DNA-bd_sf"/>
</dbReference>
<name>A0AAC8XIX5_9ALTE</name>
<dbReference type="InterPro" id="IPR000792">
    <property type="entry name" value="Tscrpt_reg_LuxR_C"/>
</dbReference>
<gene>
    <name evidence="5" type="ORF">AV942_08510</name>
</gene>
<dbReference type="SUPFAM" id="SSF46894">
    <property type="entry name" value="C-terminal effector domain of the bipartite response regulators"/>
    <property type="match status" value="2"/>
</dbReference>
<dbReference type="Pfam" id="PF00196">
    <property type="entry name" value="GerE"/>
    <property type="match status" value="2"/>
</dbReference>
<keyword evidence="1" id="KW-0805">Transcription regulation</keyword>
<dbReference type="Gene3D" id="1.10.10.10">
    <property type="entry name" value="Winged helix-like DNA-binding domain superfamily/Winged helix DNA-binding domain"/>
    <property type="match status" value="2"/>
</dbReference>
<dbReference type="GO" id="GO:0003677">
    <property type="term" value="F:DNA binding"/>
    <property type="evidence" value="ECO:0007669"/>
    <property type="project" value="UniProtKB-KW"/>
</dbReference>
<evidence type="ECO:0000313" key="5">
    <source>
        <dbReference type="EMBL" id="AMJ78328.1"/>
    </source>
</evidence>
<accession>A0AAC8XIX5</accession>
<dbReference type="PANTHER" id="PTHR44688">
    <property type="entry name" value="DNA-BINDING TRANSCRIPTIONAL ACTIVATOR DEVR_DOSR"/>
    <property type="match status" value="1"/>
</dbReference>